<gene>
    <name evidence="6" type="ORF">BQ8482_570038</name>
</gene>
<keyword evidence="3" id="KW-0238">DNA-binding</keyword>
<dbReference type="Pfam" id="PF03466">
    <property type="entry name" value="LysR_substrate"/>
    <property type="match status" value="1"/>
</dbReference>
<keyword evidence="4" id="KW-0804">Transcription</keyword>
<dbReference type="InterPro" id="IPR058163">
    <property type="entry name" value="LysR-type_TF_proteobact-type"/>
</dbReference>
<reference evidence="7" key="1">
    <citation type="submission" date="2016-12" db="EMBL/GenBank/DDBJ databases">
        <authorList>
            <person name="Brunel B."/>
        </authorList>
    </citation>
    <scope>NUCLEOTIDE SEQUENCE [LARGE SCALE GENOMIC DNA]</scope>
</reference>
<dbReference type="InterPro" id="IPR000847">
    <property type="entry name" value="LysR_HTH_N"/>
</dbReference>
<evidence type="ECO:0000256" key="1">
    <source>
        <dbReference type="ARBA" id="ARBA00009437"/>
    </source>
</evidence>
<dbReference type="PANTHER" id="PTHR30537">
    <property type="entry name" value="HTH-TYPE TRANSCRIPTIONAL REGULATOR"/>
    <property type="match status" value="1"/>
</dbReference>
<organism evidence="6 7">
    <name type="scientific">Mesorhizobium delmotii</name>
    <dbReference type="NCBI Taxonomy" id="1631247"/>
    <lineage>
        <taxon>Bacteria</taxon>
        <taxon>Pseudomonadati</taxon>
        <taxon>Pseudomonadota</taxon>
        <taxon>Alphaproteobacteria</taxon>
        <taxon>Hyphomicrobiales</taxon>
        <taxon>Phyllobacteriaceae</taxon>
        <taxon>Mesorhizobium</taxon>
    </lineage>
</organism>
<evidence type="ECO:0000256" key="4">
    <source>
        <dbReference type="ARBA" id="ARBA00023163"/>
    </source>
</evidence>
<dbReference type="Proteomes" id="UP000245698">
    <property type="component" value="Unassembled WGS sequence"/>
</dbReference>
<dbReference type="Gene3D" id="1.10.10.10">
    <property type="entry name" value="Winged helix-like DNA-binding domain superfamily/Winged helix DNA-binding domain"/>
    <property type="match status" value="1"/>
</dbReference>
<dbReference type="InterPro" id="IPR005119">
    <property type="entry name" value="LysR_subst-bd"/>
</dbReference>
<dbReference type="Pfam" id="PF00126">
    <property type="entry name" value="HTH_1"/>
    <property type="match status" value="1"/>
</dbReference>
<dbReference type="SUPFAM" id="SSF53850">
    <property type="entry name" value="Periplasmic binding protein-like II"/>
    <property type="match status" value="1"/>
</dbReference>
<accession>A0A2P9AUV9</accession>
<dbReference type="SUPFAM" id="SSF46785">
    <property type="entry name" value="Winged helix' DNA-binding domain"/>
    <property type="match status" value="1"/>
</dbReference>
<dbReference type="RefSeq" id="WP_123151298.1">
    <property type="nucleotide sequence ID" value="NZ_FUIG01000067.1"/>
</dbReference>
<dbReference type="Gene3D" id="3.40.190.290">
    <property type="match status" value="1"/>
</dbReference>
<evidence type="ECO:0000256" key="3">
    <source>
        <dbReference type="ARBA" id="ARBA00023125"/>
    </source>
</evidence>
<dbReference type="InterPro" id="IPR036390">
    <property type="entry name" value="WH_DNA-bd_sf"/>
</dbReference>
<dbReference type="EMBL" id="FUIG01000067">
    <property type="protein sequence ID" value="SJM34981.1"/>
    <property type="molecule type" value="Genomic_DNA"/>
</dbReference>
<name>A0A2P9AUV9_9HYPH</name>
<dbReference type="GO" id="GO:0006351">
    <property type="term" value="P:DNA-templated transcription"/>
    <property type="evidence" value="ECO:0007669"/>
    <property type="project" value="TreeGrafter"/>
</dbReference>
<comment type="similarity">
    <text evidence="1">Belongs to the LysR transcriptional regulatory family.</text>
</comment>
<evidence type="ECO:0000259" key="5">
    <source>
        <dbReference type="PROSITE" id="PS50931"/>
    </source>
</evidence>
<dbReference type="PROSITE" id="PS50931">
    <property type="entry name" value="HTH_LYSR"/>
    <property type="match status" value="1"/>
</dbReference>
<dbReference type="PANTHER" id="PTHR30537:SF3">
    <property type="entry name" value="TRANSCRIPTIONAL REGULATORY PROTEIN"/>
    <property type="match status" value="1"/>
</dbReference>
<dbReference type="FunFam" id="1.10.10.10:FF:000001">
    <property type="entry name" value="LysR family transcriptional regulator"/>
    <property type="match status" value="1"/>
</dbReference>
<dbReference type="AlphaFoldDB" id="A0A2P9AUV9"/>
<evidence type="ECO:0000313" key="7">
    <source>
        <dbReference type="Proteomes" id="UP000245698"/>
    </source>
</evidence>
<dbReference type="GO" id="GO:0003700">
    <property type="term" value="F:DNA-binding transcription factor activity"/>
    <property type="evidence" value="ECO:0007669"/>
    <property type="project" value="InterPro"/>
</dbReference>
<proteinExistence type="inferred from homology"/>
<evidence type="ECO:0000256" key="2">
    <source>
        <dbReference type="ARBA" id="ARBA00023015"/>
    </source>
</evidence>
<evidence type="ECO:0000313" key="6">
    <source>
        <dbReference type="EMBL" id="SJM34981.1"/>
    </source>
</evidence>
<keyword evidence="2" id="KW-0805">Transcription regulation</keyword>
<dbReference type="InterPro" id="IPR036388">
    <property type="entry name" value="WH-like_DNA-bd_sf"/>
</dbReference>
<sequence length="307" mass="33846">MALFRSMQVFVATVQEGSMSAASAKLGISPAMVGQHVAALEERLGTRLLNRTTRRQSLTDFGTSYVEQCRDILDRVAVADQDAEASQTKPRGLLRITAPTTFGTEVLMPALQRYRDIAPDVTLDITLTDRNVDIVEEGFDIAFRIGALPDSRLIARHLAPYRMMICAAPDYLARMGTPDHPRELSVHEAIGFTPAARSPWRLSKGKDLVEVAPKISITVNSGQAVRMAARAGLGVIMQPSILLTSDIRAGLLVRLFPDWHLNERPMSLIYHRDRRMAPRLSSIISFAIAEFGAQVEGQANRLVESAR</sequence>
<feature type="domain" description="HTH lysR-type" evidence="5">
    <location>
        <begin position="1"/>
        <end position="59"/>
    </location>
</feature>
<protein>
    <submittedName>
        <fullName evidence="6">Transcriptional regulator</fullName>
    </submittedName>
</protein>
<dbReference type="GO" id="GO:0043565">
    <property type="term" value="F:sequence-specific DNA binding"/>
    <property type="evidence" value="ECO:0007669"/>
    <property type="project" value="TreeGrafter"/>
</dbReference>
<keyword evidence="7" id="KW-1185">Reference proteome</keyword>